<comment type="subcellular location">
    <subcellularLocation>
        <location evidence="1">Cytoplasm</location>
    </subcellularLocation>
</comment>
<dbReference type="EMBL" id="ML210257">
    <property type="protein sequence ID" value="TFK21824.1"/>
    <property type="molecule type" value="Genomic_DNA"/>
</dbReference>
<evidence type="ECO:0000259" key="6">
    <source>
        <dbReference type="PROSITE" id="PS50219"/>
    </source>
</evidence>
<dbReference type="GO" id="GO:0005737">
    <property type="term" value="C:cytoplasm"/>
    <property type="evidence" value="ECO:0007669"/>
    <property type="project" value="UniProtKB-SubCell"/>
</dbReference>
<name>A0A5C3KNC1_COPMA</name>
<evidence type="ECO:0000313" key="7">
    <source>
        <dbReference type="EMBL" id="TFK21824.1"/>
    </source>
</evidence>
<dbReference type="OrthoDB" id="5325112at2759"/>
<dbReference type="Proteomes" id="UP000307440">
    <property type="component" value="Unassembled WGS sequence"/>
</dbReference>
<evidence type="ECO:0000256" key="4">
    <source>
        <dbReference type="ARBA" id="ARBA00022927"/>
    </source>
</evidence>
<accession>A0A5C3KNC1</accession>
<reference evidence="7 8" key="1">
    <citation type="journal article" date="2019" name="Nat. Ecol. Evol.">
        <title>Megaphylogeny resolves global patterns of mushroom evolution.</title>
        <authorList>
            <person name="Varga T."/>
            <person name="Krizsan K."/>
            <person name="Foldi C."/>
            <person name="Dima B."/>
            <person name="Sanchez-Garcia M."/>
            <person name="Sanchez-Ramirez S."/>
            <person name="Szollosi G.J."/>
            <person name="Szarkandi J.G."/>
            <person name="Papp V."/>
            <person name="Albert L."/>
            <person name="Andreopoulos W."/>
            <person name="Angelini C."/>
            <person name="Antonin V."/>
            <person name="Barry K.W."/>
            <person name="Bougher N.L."/>
            <person name="Buchanan P."/>
            <person name="Buyck B."/>
            <person name="Bense V."/>
            <person name="Catcheside P."/>
            <person name="Chovatia M."/>
            <person name="Cooper J."/>
            <person name="Damon W."/>
            <person name="Desjardin D."/>
            <person name="Finy P."/>
            <person name="Geml J."/>
            <person name="Haridas S."/>
            <person name="Hughes K."/>
            <person name="Justo A."/>
            <person name="Karasinski D."/>
            <person name="Kautmanova I."/>
            <person name="Kiss B."/>
            <person name="Kocsube S."/>
            <person name="Kotiranta H."/>
            <person name="LaButti K.M."/>
            <person name="Lechner B.E."/>
            <person name="Liimatainen K."/>
            <person name="Lipzen A."/>
            <person name="Lukacs Z."/>
            <person name="Mihaltcheva S."/>
            <person name="Morgado L.N."/>
            <person name="Niskanen T."/>
            <person name="Noordeloos M.E."/>
            <person name="Ohm R.A."/>
            <person name="Ortiz-Santana B."/>
            <person name="Ovrebo C."/>
            <person name="Racz N."/>
            <person name="Riley R."/>
            <person name="Savchenko A."/>
            <person name="Shiryaev A."/>
            <person name="Soop K."/>
            <person name="Spirin V."/>
            <person name="Szebenyi C."/>
            <person name="Tomsovsky M."/>
            <person name="Tulloss R.E."/>
            <person name="Uehling J."/>
            <person name="Grigoriev I.V."/>
            <person name="Vagvolgyi C."/>
            <person name="Papp T."/>
            <person name="Martin F.M."/>
            <person name="Miettinen O."/>
            <person name="Hibbett D.S."/>
            <person name="Nagy L.G."/>
        </authorList>
    </citation>
    <scope>NUCLEOTIDE SEQUENCE [LARGE SCALE GENOMIC DNA]</scope>
    <source>
        <strain evidence="7 8">CBS 121175</strain>
    </source>
</reference>
<feature type="domain" description="CNH" evidence="6">
    <location>
        <begin position="26"/>
        <end position="335"/>
    </location>
</feature>
<dbReference type="PANTHER" id="PTHR12894">
    <property type="entry name" value="CNH DOMAIN CONTAINING"/>
    <property type="match status" value="1"/>
</dbReference>
<keyword evidence="8" id="KW-1185">Reference proteome</keyword>
<feature type="compositionally biased region" description="Low complexity" evidence="5">
    <location>
        <begin position="338"/>
        <end position="350"/>
    </location>
</feature>
<proteinExistence type="predicted"/>
<dbReference type="PROSITE" id="PS50219">
    <property type="entry name" value="CNH"/>
    <property type="match status" value="1"/>
</dbReference>
<dbReference type="InterPro" id="IPR001180">
    <property type="entry name" value="CNH_dom"/>
</dbReference>
<dbReference type="GO" id="GO:0015031">
    <property type="term" value="P:protein transport"/>
    <property type="evidence" value="ECO:0007669"/>
    <property type="project" value="UniProtKB-KW"/>
</dbReference>
<dbReference type="AlphaFoldDB" id="A0A5C3KNC1"/>
<dbReference type="InterPro" id="IPR032914">
    <property type="entry name" value="Vam6/VPS39/TRAP1"/>
</dbReference>
<feature type="region of interest" description="Disordered" evidence="5">
    <location>
        <begin position="319"/>
        <end position="350"/>
    </location>
</feature>
<keyword evidence="4" id="KW-0653">Protein transport</keyword>
<gene>
    <name evidence="7" type="ORF">FA15DRAFT_715834</name>
</gene>
<dbReference type="GO" id="GO:0006914">
    <property type="term" value="P:autophagy"/>
    <property type="evidence" value="ECO:0007669"/>
    <property type="project" value="TreeGrafter"/>
</dbReference>
<evidence type="ECO:0000256" key="3">
    <source>
        <dbReference type="ARBA" id="ARBA00022490"/>
    </source>
</evidence>
<dbReference type="STRING" id="230819.A0A5C3KNC1"/>
<sequence length="394" mass="43063">MAIPTNIDLPPYQVQTLLNEAFSQTSSRITCAQALGNDIYIGTSTGELFQFMSQTDEAGQLDAYIIVSRQLVPGEKPIEDIVLIPSISRALILSGRQIHFYSLPNLEPHPTKPIRNVMAFAVDDQHLRRPVVKANATLGYDSVVDPIEFSVVKRNGIAMFSLKDHLFYSREIPLPPSQGSTTVLAKRTGRYLCFADKENYNIVDLEGAQLVPLLPISQGPSPTPIKPKINVISENEFLILSWTGSSTLGLFVTGEGDPVRGTLEWPAYPLGICACRFHDDWGNLSTSPIPGLDYPFITTLLPDGSIEVHSVDTQAPVQVIGPPLATSPPTSPSRRHATSPNSPRAQNQAPNNNAELEQRIAMVVSVGGFQVPSSQRAECTRKVPFKLLRTEQGT</sequence>
<dbReference type="GO" id="GO:0016020">
    <property type="term" value="C:membrane"/>
    <property type="evidence" value="ECO:0007669"/>
    <property type="project" value="TreeGrafter"/>
</dbReference>
<evidence type="ECO:0000313" key="8">
    <source>
        <dbReference type="Proteomes" id="UP000307440"/>
    </source>
</evidence>
<keyword evidence="2" id="KW-0813">Transport</keyword>
<keyword evidence="3" id="KW-0963">Cytoplasm</keyword>
<dbReference type="PANTHER" id="PTHR12894:SF27">
    <property type="entry name" value="TRANSFORMING GROWTH FACTOR-BETA RECEPTOR-ASSOCIATED PROTEIN 1"/>
    <property type="match status" value="1"/>
</dbReference>
<evidence type="ECO:0000256" key="1">
    <source>
        <dbReference type="ARBA" id="ARBA00004496"/>
    </source>
</evidence>
<organism evidence="7 8">
    <name type="scientific">Coprinopsis marcescibilis</name>
    <name type="common">Agaric fungus</name>
    <name type="synonym">Psathyrella marcescibilis</name>
    <dbReference type="NCBI Taxonomy" id="230819"/>
    <lineage>
        <taxon>Eukaryota</taxon>
        <taxon>Fungi</taxon>
        <taxon>Dikarya</taxon>
        <taxon>Basidiomycota</taxon>
        <taxon>Agaricomycotina</taxon>
        <taxon>Agaricomycetes</taxon>
        <taxon>Agaricomycetidae</taxon>
        <taxon>Agaricales</taxon>
        <taxon>Agaricineae</taxon>
        <taxon>Psathyrellaceae</taxon>
        <taxon>Coprinopsis</taxon>
    </lineage>
</organism>
<protein>
    <recommendedName>
        <fullName evidence="6">CNH domain-containing protein</fullName>
    </recommendedName>
</protein>
<evidence type="ECO:0000256" key="5">
    <source>
        <dbReference type="SAM" id="MobiDB-lite"/>
    </source>
</evidence>
<dbReference type="GO" id="GO:0034058">
    <property type="term" value="P:endosomal vesicle fusion"/>
    <property type="evidence" value="ECO:0007669"/>
    <property type="project" value="TreeGrafter"/>
</dbReference>
<evidence type="ECO:0000256" key="2">
    <source>
        <dbReference type="ARBA" id="ARBA00022448"/>
    </source>
</evidence>